<keyword evidence="2" id="KW-1185">Reference proteome</keyword>
<reference evidence="1 2" key="1">
    <citation type="submission" date="2023-05" db="EMBL/GenBank/DDBJ databases">
        <title>B98-5 Cell Line De Novo Hybrid Assembly: An Optical Mapping Approach.</title>
        <authorList>
            <person name="Kananen K."/>
            <person name="Auerbach J.A."/>
            <person name="Kautto E."/>
            <person name="Blachly J.S."/>
        </authorList>
    </citation>
    <scope>NUCLEOTIDE SEQUENCE [LARGE SCALE GENOMIC DNA]</scope>
    <source>
        <strain evidence="1">B95-8</strain>
        <tissue evidence="1">Cell line</tissue>
    </source>
</reference>
<organism evidence="1 2">
    <name type="scientific">Saguinus oedipus</name>
    <name type="common">Cotton-top tamarin</name>
    <name type="synonym">Oedipomidas oedipus</name>
    <dbReference type="NCBI Taxonomy" id="9490"/>
    <lineage>
        <taxon>Eukaryota</taxon>
        <taxon>Metazoa</taxon>
        <taxon>Chordata</taxon>
        <taxon>Craniata</taxon>
        <taxon>Vertebrata</taxon>
        <taxon>Euteleostomi</taxon>
        <taxon>Mammalia</taxon>
        <taxon>Eutheria</taxon>
        <taxon>Euarchontoglires</taxon>
        <taxon>Primates</taxon>
        <taxon>Haplorrhini</taxon>
        <taxon>Platyrrhini</taxon>
        <taxon>Cebidae</taxon>
        <taxon>Callitrichinae</taxon>
        <taxon>Saguinus</taxon>
    </lineage>
</organism>
<dbReference type="EMBL" id="JASSZA010000016">
    <property type="protein sequence ID" value="KAK2091566.1"/>
    <property type="molecule type" value="Genomic_DNA"/>
</dbReference>
<gene>
    <name evidence="1" type="ORF">P7K49_030850</name>
</gene>
<comment type="caution">
    <text evidence="1">The sequence shown here is derived from an EMBL/GenBank/DDBJ whole genome shotgun (WGS) entry which is preliminary data.</text>
</comment>
<accession>A0ABQ9U431</accession>
<evidence type="ECO:0000313" key="2">
    <source>
        <dbReference type="Proteomes" id="UP001266305"/>
    </source>
</evidence>
<evidence type="ECO:0000313" key="1">
    <source>
        <dbReference type="EMBL" id="KAK2091566.1"/>
    </source>
</evidence>
<name>A0ABQ9U431_SAGOE</name>
<protein>
    <submittedName>
        <fullName evidence="1">Uncharacterized protein</fullName>
    </submittedName>
</protein>
<sequence>MVINKRYIVFDGLKLNPIKGGSLEFGKGNFENQWCSLEEFLEGSDAQLSVASGMSHALQNFSLEDFYLGDNSVCHIIHNDSIKGWGRKGQATPWTTISWELDSLPTLNQTEGRFFNLWLTPKMTWPEDHQKRIPQENSEGTVAVEATKAGEGHLRAEMCSLPSTPYQNRETETQELSYPHKDAKDKNCLLRNAMAKIRLFSFFEKISVVV</sequence>
<proteinExistence type="predicted"/>
<dbReference type="Proteomes" id="UP001266305">
    <property type="component" value="Unassembled WGS sequence"/>
</dbReference>